<feature type="compositionally biased region" description="Polar residues" evidence="1">
    <location>
        <begin position="16"/>
        <end position="27"/>
    </location>
</feature>
<name>A0AAI8YS18_9PEZI</name>
<keyword evidence="3" id="KW-1185">Reference proteome</keyword>
<evidence type="ECO:0000313" key="2">
    <source>
        <dbReference type="EMBL" id="CAK3806070.1"/>
    </source>
</evidence>
<feature type="compositionally biased region" description="Basic and acidic residues" evidence="1">
    <location>
        <begin position="84"/>
        <end position="94"/>
    </location>
</feature>
<sequence>MASQSIDSLRGGQNRPDGQSGQFQGTAGNEPAANNKHQPGKLVGNDAVPEFSAQTLPPGSAPADRTFAPNTALEDQSTAPPVERYMKDGVRDPESQSTSAADTLIGASSADVHTGLGHPGAGQTSAELRHDGQHHRKNPGSGLDGRLGGANQSDINPHDPAFADQRALNDDNAQIGRGDVPPAEERLPEGAQTVASENKIGRDRRAYGS</sequence>
<evidence type="ECO:0000313" key="3">
    <source>
        <dbReference type="Proteomes" id="UP001296104"/>
    </source>
</evidence>
<dbReference type="EMBL" id="CAVMBE010000003">
    <property type="protein sequence ID" value="CAK3806070.1"/>
    <property type="molecule type" value="Genomic_DNA"/>
</dbReference>
<proteinExistence type="predicted"/>
<organism evidence="2 3">
    <name type="scientific">Lecanosticta acicola</name>
    <dbReference type="NCBI Taxonomy" id="111012"/>
    <lineage>
        <taxon>Eukaryota</taxon>
        <taxon>Fungi</taxon>
        <taxon>Dikarya</taxon>
        <taxon>Ascomycota</taxon>
        <taxon>Pezizomycotina</taxon>
        <taxon>Dothideomycetes</taxon>
        <taxon>Dothideomycetidae</taxon>
        <taxon>Mycosphaerellales</taxon>
        <taxon>Mycosphaerellaceae</taxon>
        <taxon>Lecanosticta</taxon>
    </lineage>
</organism>
<accession>A0AAI8YS18</accession>
<dbReference type="AlphaFoldDB" id="A0AAI8YS18"/>
<protein>
    <submittedName>
        <fullName evidence="2">Uncharacterized protein</fullName>
    </submittedName>
</protein>
<dbReference type="Proteomes" id="UP001296104">
    <property type="component" value="Unassembled WGS sequence"/>
</dbReference>
<evidence type="ECO:0000256" key="1">
    <source>
        <dbReference type="SAM" id="MobiDB-lite"/>
    </source>
</evidence>
<reference evidence="2" key="1">
    <citation type="submission" date="2023-11" db="EMBL/GenBank/DDBJ databases">
        <authorList>
            <person name="Alioto T."/>
            <person name="Alioto T."/>
            <person name="Gomez Garrido J."/>
        </authorList>
    </citation>
    <scope>NUCLEOTIDE SEQUENCE</scope>
</reference>
<gene>
    <name evidence="2" type="ORF">LECACI_7A000939</name>
</gene>
<comment type="caution">
    <text evidence="2">The sequence shown here is derived from an EMBL/GenBank/DDBJ whole genome shotgun (WGS) entry which is preliminary data.</text>
</comment>
<feature type="compositionally biased region" description="Basic and acidic residues" evidence="1">
    <location>
        <begin position="199"/>
        <end position="209"/>
    </location>
</feature>
<feature type="region of interest" description="Disordered" evidence="1">
    <location>
        <begin position="1"/>
        <end position="209"/>
    </location>
</feature>